<dbReference type="Proteomes" id="UP001596083">
    <property type="component" value="Unassembled WGS sequence"/>
</dbReference>
<reference evidence="2" key="1">
    <citation type="journal article" date="2019" name="Int. J. Syst. Evol. Microbiol.">
        <title>The Global Catalogue of Microorganisms (GCM) 10K type strain sequencing project: providing services to taxonomists for standard genome sequencing and annotation.</title>
        <authorList>
            <consortium name="The Broad Institute Genomics Platform"/>
            <consortium name="The Broad Institute Genome Sequencing Center for Infectious Disease"/>
            <person name="Wu L."/>
            <person name="Ma J."/>
        </authorList>
    </citation>
    <scope>NUCLEOTIDE SEQUENCE [LARGE SCALE GENOMIC DNA]</scope>
    <source>
        <strain evidence="2">CGMCC 4.7304</strain>
    </source>
</reference>
<gene>
    <name evidence="1" type="ORF">ACFP1Z_02905</name>
</gene>
<accession>A0ABW0YWH6</accession>
<dbReference type="EMBL" id="JBHSPB010000002">
    <property type="protein sequence ID" value="MFC5719133.1"/>
    <property type="molecule type" value="Genomic_DNA"/>
</dbReference>
<comment type="caution">
    <text evidence="1">The sequence shown here is derived from an EMBL/GenBank/DDBJ whole genome shotgun (WGS) entry which is preliminary data.</text>
</comment>
<evidence type="ECO:0000313" key="1">
    <source>
        <dbReference type="EMBL" id="MFC5719133.1"/>
    </source>
</evidence>
<name>A0ABW0YWH6_9ACTN</name>
<proteinExistence type="predicted"/>
<protein>
    <submittedName>
        <fullName evidence="1">Uncharacterized protein</fullName>
    </submittedName>
</protein>
<dbReference type="RefSeq" id="WP_390314142.1">
    <property type="nucleotide sequence ID" value="NZ_JBHSPB010000002.1"/>
</dbReference>
<sequence>MTQTTTRQRQTTHAELLRRAEAAVTELDGALRHAGITLPSLRVETSSYCAPAVVLVDLGRCNTETAEKLATAIRTALPEAREHGGRP</sequence>
<evidence type="ECO:0000313" key="2">
    <source>
        <dbReference type="Proteomes" id="UP001596083"/>
    </source>
</evidence>
<organism evidence="1 2">
    <name type="scientific">Streptomyces gamaensis</name>
    <dbReference type="NCBI Taxonomy" id="1763542"/>
    <lineage>
        <taxon>Bacteria</taxon>
        <taxon>Bacillati</taxon>
        <taxon>Actinomycetota</taxon>
        <taxon>Actinomycetes</taxon>
        <taxon>Kitasatosporales</taxon>
        <taxon>Streptomycetaceae</taxon>
        <taxon>Streptomyces</taxon>
    </lineage>
</organism>
<keyword evidence="2" id="KW-1185">Reference proteome</keyword>